<evidence type="ECO:0000256" key="2">
    <source>
        <dbReference type="SAM" id="Phobius"/>
    </source>
</evidence>
<proteinExistence type="predicted"/>
<organism evidence="3 4">
    <name type="scientific">Rhodococcus ruber</name>
    <dbReference type="NCBI Taxonomy" id="1830"/>
    <lineage>
        <taxon>Bacteria</taxon>
        <taxon>Bacillati</taxon>
        <taxon>Actinomycetota</taxon>
        <taxon>Actinomycetes</taxon>
        <taxon>Mycobacteriales</taxon>
        <taxon>Nocardiaceae</taxon>
        <taxon>Rhodococcus</taxon>
    </lineage>
</organism>
<sequence>MNRTGMNHPNSPPDRSQTSSQGITLGNFIADGMRFGPAPTRGREAVAAIGAVVALGIVLGVLQPGVIVSAVVAGAGVAIFAVRWIVGTRKWGQR</sequence>
<feature type="transmembrane region" description="Helical" evidence="2">
    <location>
        <begin position="67"/>
        <end position="86"/>
    </location>
</feature>
<protein>
    <submittedName>
        <fullName evidence="3">Uncharacterized protein</fullName>
    </submittedName>
</protein>
<dbReference type="Proteomes" id="UP001081071">
    <property type="component" value="Unassembled WGS sequence"/>
</dbReference>
<name>A0ABT4MHL5_9NOCA</name>
<keyword evidence="2" id="KW-1133">Transmembrane helix</keyword>
<comment type="caution">
    <text evidence="3">The sequence shown here is derived from an EMBL/GenBank/DDBJ whole genome shotgun (WGS) entry which is preliminary data.</text>
</comment>
<accession>A0ABT4MHL5</accession>
<reference evidence="3" key="1">
    <citation type="submission" date="2022-12" db="EMBL/GenBank/DDBJ databases">
        <authorList>
            <person name="Krivoruchko A.V."/>
            <person name="Elkin A."/>
        </authorList>
    </citation>
    <scope>NUCLEOTIDE SEQUENCE</scope>
    <source>
        <strain evidence="3">IEGM 1391</strain>
    </source>
</reference>
<evidence type="ECO:0000256" key="1">
    <source>
        <dbReference type="SAM" id="MobiDB-lite"/>
    </source>
</evidence>
<gene>
    <name evidence="3" type="ORF">O4220_18360</name>
</gene>
<dbReference type="RefSeq" id="WP_269606816.1">
    <property type="nucleotide sequence ID" value="NZ_JAPWIJ010000007.1"/>
</dbReference>
<evidence type="ECO:0000313" key="4">
    <source>
        <dbReference type="Proteomes" id="UP001081071"/>
    </source>
</evidence>
<keyword evidence="2" id="KW-0812">Transmembrane</keyword>
<dbReference type="EMBL" id="JAPWIJ010000007">
    <property type="protein sequence ID" value="MCZ4520479.1"/>
    <property type="molecule type" value="Genomic_DNA"/>
</dbReference>
<feature type="region of interest" description="Disordered" evidence="1">
    <location>
        <begin position="1"/>
        <end position="22"/>
    </location>
</feature>
<keyword evidence="2" id="KW-0472">Membrane</keyword>
<feature type="transmembrane region" description="Helical" evidence="2">
    <location>
        <begin position="44"/>
        <end position="61"/>
    </location>
</feature>
<keyword evidence="4" id="KW-1185">Reference proteome</keyword>
<evidence type="ECO:0000313" key="3">
    <source>
        <dbReference type="EMBL" id="MCZ4520479.1"/>
    </source>
</evidence>